<dbReference type="GO" id="GO:0006508">
    <property type="term" value="P:proteolysis"/>
    <property type="evidence" value="ECO:0007669"/>
    <property type="project" value="UniProtKB-KW"/>
</dbReference>
<organism evidence="7">
    <name type="scientific">marine metagenome</name>
    <dbReference type="NCBI Taxonomy" id="408172"/>
    <lineage>
        <taxon>unclassified sequences</taxon>
        <taxon>metagenomes</taxon>
        <taxon>ecological metagenomes</taxon>
    </lineage>
</organism>
<dbReference type="FunFam" id="3.40.140.10:FF:000085">
    <property type="entry name" value="Mov34/MPN/PAD-1 family protein"/>
    <property type="match status" value="1"/>
</dbReference>
<feature type="non-terminal residue" evidence="7">
    <location>
        <position position="140"/>
    </location>
</feature>
<evidence type="ECO:0000256" key="1">
    <source>
        <dbReference type="ARBA" id="ARBA00022670"/>
    </source>
</evidence>
<evidence type="ECO:0000256" key="4">
    <source>
        <dbReference type="ARBA" id="ARBA00022833"/>
    </source>
</evidence>
<accession>A0A382AT87</accession>
<evidence type="ECO:0000256" key="3">
    <source>
        <dbReference type="ARBA" id="ARBA00022801"/>
    </source>
</evidence>
<feature type="domain" description="MPN" evidence="6">
    <location>
        <begin position="8"/>
        <end position="131"/>
    </location>
</feature>
<keyword evidence="4" id="KW-0862">Zinc</keyword>
<gene>
    <name evidence="7" type="ORF">METZ01_LOCUS157614</name>
</gene>
<dbReference type="EMBL" id="UINC01026751">
    <property type="protein sequence ID" value="SVB04760.1"/>
    <property type="molecule type" value="Genomic_DNA"/>
</dbReference>
<dbReference type="CDD" id="cd08070">
    <property type="entry name" value="MPN_like"/>
    <property type="match status" value="1"/>
</dbReference>
<sequence>MSSDHQKALIVSDNIVVHIQNHGCETYPDECCGALIGTDNVVTECRSLPNATKEGPRRRFLVRPDDYREAERHAMQCGRDLIGFYHSHPDHQARPSQYDLDHAWPVFMYVIIAIEKGKPGAMTSWRLSEDRAAFDETGIE</sequence>
<dbReference type="Pfam" id="PF14464">
    <property type="entry name" value="Prok-JAB"/>
    <property type="match status" value="1"/>
</dbReference>
<dbReference type="PANTHER" id="PTHR34858:SF1">
    <property type="entry name" value="CYSO-CYSTEINE PEPTIDASE"/>
    <property type="match status" value="1"/>
</dbReference>
<keyword evidence="5" id="KW-0482">Metalloprotease</keyword>
<name>A0A382AT87_9ZZZZ</name>
<dbReference type="Gene3D" id="3.40.140.10">
    <property type="entry name" value="Cytidine Deaminase, domain 2"/>
    <property type="match status" value="1"/>
</dbReference>
<evidence type="ECO:0000313" key="7">
    <source>
        <dbReference type="EMBL" id="SVB04760.1"/>
    </source>
</evidence>
<dbReference type="GO" id="GO:0008270">
    <property type="term" value="F:zinc ion binding"/>
    <property type="evidence" value="ECO:0007669"/>
    <property type="project" value="TreeGrafter"/>
</dbReference>
<dbReference type="InterPro" id="IPR051929">
    <property type="entry name" value="VirAsm_ModProt"/>
</dbReference>
<evidence type="ECO:0000256" key="2">
    <source>
        <dbReference type="ARBA" id="ARBA00022723"/>
    </source>
</evidence>
<keyword evidence="3" id="KW-0378">Hydrolase</keyword>
<evidence type="ECO:0000256" key="5">
    <source>
        <dbReference type="ARBA" id="ARBA00023049"/>
    </source>
</evidence>
<keyword evidence="2" id="KW-0479">Metal-binding</keyword>
<dbReference type="PROSITE" id="PS50249">
    <property type="entry name" value="MPN"/>
    <property type="match status" value="1"/>
</dbReference>
<dbReference type="AlphaFoldDB" id="A0A382AT87"/>
<dbReference type="InterPro" id="IPR000555">
    <property type="entry name" value="JAMM/MPN+_dom"/>
</dbReference>
<protein>
    <recommendedName>
        <fullName evidence="6">MPN domain-containing protein</fullName>
    </recommendedName>
</protein>
<dbReference type="GO" id="GO:0008235">
    <property type="term" value="F:metalloexopeptidase activity"/>
    <property type="evidence" value="ECO:0007669"/>
    <property type="project" value="TreeGrafter"/>
</dbReference>
<reference evidence="7" key="1">
    <citation type="submission" date="2018-05" db="EMBL/GenBank/DDBJ databases">
        <authorList>
            <person name="Lanie J.A."/>
            <person name="Ng W.-L."/>
            <person name="Kazmierczak K.M."/>
            <person name="Andrzejewski T.M."/>
            <person name="Davidsen T.M."/>
            <person name="Wayne K.J."/>
            <person name="Tettelin H."/>
            <person name="Glass J.I."/>
            <person name="Rusch D."/>
            <person name="Podicherti R."/>
            <person name="Tsui H.-C.T."/>
            <person name="Winkler M.E."/>
        </authorList>
    </citation>
    <scope>NUCLEOTIDE SEQUENCE</scope>
</reference>
<dbReference type="InterPro" id="IPR028090">
    <property type="entry name" value="JAB_dom_prok"/>
</dbReference>
<evidence type="ECO:0000259" key="6">
    <source>
        <dbReference type="PROSITE" id="PS50249"/>
    </source>
</evidence>
<dbReference type="PANTHER" id="PTHR34858">
    <property type="entry name" value="CYSO-CYSTEINE PEPTIDASE"/>
    <property type="match status" value="1"/>
</dbReference>
<dbReference type="InterPro" id="IPR037518">
    <property type="entry name" value="MPN"/>
</dbReference>
<dbReference type="SUPFAM" id="SSF102712">
    <property type="entry name" value="JAB1/MPN domain"/>
    <property type="match status" value="1"/>
</dbReference>
<proteinExistence type="predicted"/>
<dbReference type="SMART" id="SM00232">
    <property type="entry name" value="JAB_MPN"/>
    <property type="match status" value="1"/>
</dbReference>
<keyword evidence="1" id="KW-0645">Protease</keyword>